<sequence length="409" mass="43807">MSKSWNRKETWLALIAVGVGGLIAAIAGLHLYVTATATPIHPDPHRVPSSTQATPSPPWADAVQRSRESTRAALSEQNLPGLSVAIGVGGQVVWAEGFGWADLESRVPVSPETRFRIGTASTVLTSAAVGRLLEKGRLKLDDEIQAYVPEFPKKQWPVTVRQLMGHLAGVRNDGGDEGPLLSSRCERPVDALQAFGERSLLFEPGTRYRYSSYGWILVSAAIEAASGEPFLRFMEKQIFEPLGMRDTRADSATESLSHRMTPYFPRYAADPRYGPDVMRPIDYSCYAGASAFLSTPSDLVRFGMAINGGPLLQPATVELLQTSQRLASGQETGYGLGWDLETVTLAGAQTRAVGHDGESLGGTVASLMTFRDRGIVVAVISNVSYADTPSIALKIADAFAGQGTAPAGK</sequence>
<evidence type="ECO:0000256" key="1">
    <source>
        <dbReference type="SAM" id="Phobius"/>
    </source>
</evidence>
<keyword evidence="1" id="KW-0812">Transmembrane</keyword>
<dbReference type="STRING" id="1855912.LuPra_00145"/>
<dbReference type="Gene3D" id="3.40.710.10">
    <property type="entry name" value="DD-peptidase/beta-lactamase superfamily"/>
    <property type="match status" value="1"/>
</dbReference>
<proteinExistence type="predicted"/>
<organism evidence="3 4">
    <name type="scientific">Luteitalea pratensis</name>
    <dbReference type="NCBI Taxonomy" id="1855912"/>
    <lineage>
        <taxon>Bacteria</taxon>
        <taxon>Pseudomonadati</taxon>
        <taxon>Acidobacteriota</taxon>
        <taxon>Vicinamibacteria</taxon>
        <taxon>Vicinamibacterales</taxon>
        <taxon>Vicinamibacteraceae</taxon>
        <taxon>Luteitalea</taxon>
    </lineage>
</organism>
<name>A0A143PEP3_LUTPR</name>
<dbReference type="SUPFAM" id="SSF56601">
    <property type="entry name" value="beta-lactamase/transpeptidase-like"/>
    <property type="match status" value="1"/>
</dbReference>
<protein>
    <submittedName>
        <fullName evidence="3">Penicillin-binding protein E</fullName>
    </submittedName>
</protein>
<dbReference type="Proteomes" id="UP000076079">
    <property type="component" value="Chromosome"/>
</dbReference>
<keyword evidence="1" id="KW-1133">Transmembrane helix</keyword>
<reference evidence="3 4" key="1">
    <citation type="journal article" date="2016" name="Genome Announc.">
        <title>First Complete Genome Sequence of a Subdivision 6 Acidobacterium Strain.</title>
        <authorList>
            <person name="Huang S."/>
            <person name="Vieira S."/>
            <person name="Bunk B."/>
            <person name="Riedel T."/>
            <person name="Sproer C."/>
            <person name="Overmann J."/>
        </authorList>
    </citation>
    <scope>NUCLEOTIDE SEQUENCE [LARGE SCALE GENOMIC DNA]</scope>
    <source>
        <strain evidence="4">DSM 100886 HEG_-6_39</strain>
    </source>
</reference>
<dbReference type="KEGG" id="abac:LuPra_00145"/>
<reference evidence="4" key="2">
    <citation type="submission" date="2016-04" db="EMBL/GenBank/DDBJ databases">
        <title>First Complete Genome Sequence of a Subdivision 6 Acidobacterium.</title>
        <authorList>
            <person name="Huang S."/>
            <person name="Vieira S."/>
            <person name="Bunk B."/>
            <person name="Riedel T."/>
            <person name="Sproeer C."/>
            <person name="Overmann J."/>
        </authorList>
    </citation>
    <scope>NUCLEOTIDE SEQUENCE [LARGE SCALE GENOMIC DNA]</scope>
    <source>
        <strain evidence="4">DSM 100886 HEG_-6_39</strain>
    </source>
</reference>
<evidence type="ECO:0000313" key="3">
    <source>
        <dbReference type="EMBL" id="AMY06981.1"/>
    </source>
</evidence>
<gene>
    <name evidence="3" type="primary">pbpE_1</name>
    <name evidence="3" type="ORF">LuPra_00145</name>
</gene>
<dbReference type="PANTHER" id="PTHR46520">
    <property type="entry name" value="SERINE BETA-LACTAMASE-LIKE PROTEIN LACTB, MITOCHONDRIAL"/>
    <property type="match status" value="1"/>
</dbReference>
<keyword evidence="1" id="KW-0472">Membrane</keyword>
<dbReference type="OrthoDB" id="9803467at2"/>
<dbReference type="GO" id="GO:0019216">
    <property type="term" value="P:regulation of lipid metabolic process"/>
    <property type="evidence" value="ECO:0007669"/>
    <property type="project" value="TreeGrafter"/>
</dbReference>
<dbReference type="GO" id="GO:0008233">
    <property type="term" value="F:peptidase activity"/>
    <property type="evidence" value="ECO:0007669"/>
    <property type="project" value="TreeGrafter"/>
</dbReference>
<feature type="transmembrane region" description="Helical" evidence="1">
    <location>
        <begin position="12"/>
        <end position="33"/>
    </location>
</feature>
<dbReference type="InterPro" id="IPR052794">
    <property type="entry name" value="Mito_Ser_Protease_LACTB"/>
</dbReference>
<keyword evidence="4" id="KW-1185">Reference proteome</keyword>
<feature type="domain" description="Beta-lactamase-related" evidence="2">
    <location>
        <begin position="72"/>
        <end position="394"/>
    </location>
</feature>
<dbReference type="AlphaFoldDB" id="A0A143PEP3"/>
<dbReference type="PANTHER" id="PTHR46520:SF1">
    <property type="entry name" value="SERINE BETA-LACTAMASE-LIKE PROTEIN LACTB, MITOCHONDRIAL"/>
    <property type="match status" value="1"/>
</dbReference>
<dbReference type="InterPro" id="IPR001466">
    <property type="entry name" value="Beta-lactam-related"/>
</dbReference>
<evidence type="ECO:0000259" key="2">
    <source>
        <dbReference type="Pfam" id="PF00144"/>
    </source>
</evidence>
<evidence type="ECO:0000313" key="4">
    <source>
        <dbReference type="Proteomes" id="UP000076079"/>
    </source>
</evidence>
<dbReference type="GO" id="GO:0006508">
    <property type="term" value="P:proteolysis"/>
    <property type="evidence" value="ECO:0007669"/>
    <property type="project" value="TreeGrafter"/>
</dbReference>
<dbReference type="RefSeq" id="WP_157898582.1">
    <property type="nucleotide sequence ID" value="NZ_CP015136.1"/>
</dbReference>
<dbReference type="EMBL" id="CP015136">
    <property type="protein sequence ID" value="AMY06981.1"/>
    <property type="molecule type" value="Genomic_DNA"/>
</dbReference>
<dbReference type="Pfam" id="PF00144">
    <property type="entry name" value="Beta-lactamase"/>
    <property type="match status" value="1"/>
</dbReference>
<dbReference type="InterPro" id="IPR012338">
    <property type="entry name" value="Beta-lactam/transpept-like"/>
</dbReference>
<accession>A0A143PEP3</accession>